<sequence length="167" mass="19119">MKSEYPIDQTGEIFPHFPVVLTTIGDNIITLEFVQFFSFESPIIGIGINSDNYSHQLLKEEKEFVINIPTTELIDEVKFCGNNSGRNLDKFSATGLTSKPSEIINSWLIEECPINIECRVIQEERIGNCDWFFGEIMKVHVTEDHNRLNALLYSGNSAQDFKLRELK</sequence>
<dbReference type="SMART" id="SM00903">
    <property type="entry name" value="Flavin_Reduct"/>
    <property type="match status" value="1"/>
</dbReference>
<dbReference type="eggNOG" id="COG1853">
    <property type="taxonomic scope" value="Bacteria"/>
</dbReference>
<dbReference type="Proteomes" id="UP000001661">
    <property type="component" value="Chromosome"/>
</dbReference>
<dbReference type="AlphaFoldDB" id="D9QUZ1"/>
<dbReference type="GO" id="GO:0010181">
    <property type="term" value="F:FMN binding"/>
    <property type="evidence" value="ECO:0007669"/>
    <property type="project" value="InterPro"/>
</dbReference>
<organism evidence="5 6">
    <name type="scientific">Acetohalobium arabaticum (strain ATCC 49924 / DSM 5501 / Z-7288)</name>
    <dbReference type="NCBI Taxonomy" id="574087"/>
    <lineage>
        <taxon>Bacteria</taxon>
        <taxon>Bacillati</taxon>
        <taxon>Bacillota</taxon>
        <taxon>Clostridia</taxon>
        <taxon>Halanaerobiales</taxon>
        <taxon>Halobacteroidaceae</taxon>
        <taxon>Acetohalobium</taxon>
    </lineage>
</organism>
<evidence type="ECO:0000259" key="4">
    <source>
        <dbReference type="SMART" id="SM00903"/>
    </source>
</evidence>
<evidence type="ECO:0000313" key="5">
    <source>
        <dbReference type="EMBL" id="ADL12050.1"/>
    </source>
</evidence>
<evidence type="ECO:0000256" key="3">
    <source>
        <dbReference type="ARBA" id="ARBA00038054"/>
    </source>
</evidence>
<dbReference type="EMBL" id="CP002105">
    <property type="protein sequence ID" value="ADL12050.1"/>
    <property type="molecule type" value="Genomic_DNA"/>
</dbReference>
<gene>
    <name evidence="5" type="ordered locus">Acear_0504</name>
</gene>
<reference evidence="5 6" key="1">
    <citation type="journal article" date="2010" name="Stand. Genomic Sci.">
        <title>Complete genome sequence of Acetohalobium arabaticum type strain (Z-7288).</title>
        <authorList>
            <person name="Sikorski J."/>
            <person name="Lapidus A."/>
            <person name="Chertkov O."/>
            <person name="Lucas S."/>
            <person name="Copeland A."/>
            <person name="Glavina Del Rio T."/>
            <person name="Nolan M."/>
            <person name="Tice H."/>
            <person name="Cheng J.F."/>
            <person name="Han C."/>
            <person name="Brambilla E."/>
            <person name="Pitluck S."/>
            <person name="Liolios K."/>
            <person name="Ivanova N."/>
            <person name="Mavromatis K."/>
            <person name="Mikhailova N."/>
            <person name="Pati A."/>
            <person name="Bruce D."/>
            <person name="Detter C."/>
            <person name="Tapia R."/>
            <person name="Goodwin L."/>
            <person name="Chen A."/>
            <person name="Palaniappan K."/>
            <person name="Land M."/>
            <person name="Hauser L."/>
            <person name="Chang Y.J."/>
            <person name="Jeffries C.D."/>
            <person name="Rohde M."/>
            <person name="Goker M."/>
            <person name="Spring S."/>
            <person name="Woyke T."/>
            <person name="Bristow J."/>
            <person name="Eisen J.A."/>
            <person name="Markowitz V."/>
            <person name="Hugenholtz P."/>
            <person name="Kyrpides N.C."/>
            <person name="Klenk H.P."/>
        </authorList>
    </citation>
    <scope>NUCLEOTIDE SEQUENCE [LARGE SCALE GENOMIC DNA]</scope>
    <source>
        <strain evidence="6">ATCC 49924 / DSM 5501 / Z-7288</strain>
    </source>
</reference>
<dbReference type="STRING" id="574087.Acear_0504"/>
<dbReference type="KEGG" id="aar:Acear_0504"/>
<evidence type="ECO:0000256" key="1">
    <source>
        <dbReference type="ARBA" id="ARBA00001917"/>
    </source>
</evidence>
<dbReference type="InterPro" id="IPR012349">
    <property type="entry name" value="Split_barrel_FMN-bd"/>
</dbReference>
<dbReference type="Gene3D" id="2.30.110.10">
    <property type="entry name" value="Electron Transport, Fmn-binding Protein, Chain A"/>
    <property type="match status" value="1"/>
</dbReference>
<dbReference type="OrthoDB" id="9794638at2"/>
<keyword evidence="2" id="KW-0285">Flavoprotein</keyword>
<comment type="cofactor">
    <cofactor evidence="1">
        <name>FMN</name>
        <dbReference type="ChEBI" id="CHEBI:58210"/>
    </cofactor>
</comment>
<dbReference type="InterPro" id="IPR002563">
    <property type="entry name" value="Flavin_Rdtase-like_dom"/>
</dbReference>
<dbReference type="Pfam" id="PF01613">
    <property type="entry name" value="Flavin_Reduct"/>
    <property type="match status" value="1"/>
</dbReference>
<protein>
    <submittedName>
        <fullName evidence="5">Flavin reductase domain protein FMN-binding protein</fullName>
    </submittedName>
</protein>
<evidence type="ECO:0000313" key="6">
    <source>
        <dbReference type="Proteomes" id="UP000001661"/>
    </source>
</evidence>
<dbReference type="GO" id="GO:0016646">
    <property type="term" value="F:oxidoreductase activity, acting on the CH-NH group of donors, NAD or NADP as acceptor"/>
    <property type="evidence" value="ECO:0007669"/>
    <property type="project" value="UniProtKB-ARBA"/>
</dbReference>
<proteinExistence type="inferred from homology"/>
<dbReference type="InterPro" id="IPR052174">
    <property type="entry name" value="Flavoredoxin"/>
</dbReference>
<accession>D9QUZ1</accession>
<comment type="similarity">
    <text evidence="3">Belongs to the flavoredoxin family.</text>
</comment>
<dbReference type="HOGENOM" id="CLU_059021_5_0_9"/>
<dbReference type="SUPFAM" id="SSF50475">
    <property type="entry name" value="FMN-binding split barrel"/>
    <property type="match status" value="1"/>
</dbReference>
<name>D9QUZ1_ACEAZ</name>
<dbReference type="PANTHER" id="PTHR43567:SF1">
    <property type="entry name" value="FLAVOREDOXIN"/>
    <property type="match status" value="1"/>
</dbReference>
<keyword evidence="6" id="KW-1185">Reference proteome</keyword>
<feature type="domain" description="Flavin reductase like" evidence="4">
    <location>
        <begin position="11"/>
        <end position="160"/>
    </location>
</feature>
<evidence type="ECO:0000256" key="2">
    <source>
        <dbReference type="ARBA" id="ARBA00022630"/>
    </source>
</evidence>
<dbReference type="PANTHER" id="PTHR43567">
    <property type="entry name" value="FLAVOREDOXIN-RELATED-RELATED"/>
    <property type="match status" value="1"/>
</dbReference>
<dbReference type="RefSeq" id="WP_013277496.1">
    <property type="nucleotide sequence ID" value="NC_014378.1"/>
</dbReference>